<comment type="caution">
    <text evidence="6">The sequence shown here is derived from an EMBL/GenBank/DDBJ whole genome shotgun (WGS) entry which is preliminary data.</text>
</comment>
<sequence length="444" mass="47470">MACSAVRSPILRNTTVRNYAALAKAATSCPPSTSTDSQVLPNKITVAAIDNNSPVTQISIVFKGGARDETYETQGLNHLLRLSAGLTTSRSSTFGIIRNIQQLGGNIFATSDRETTSYTLQVTRNHLDKALMYLEDMATRQIFFPWEISDLCERQRYELASLTENTRIIELLHKAAYRKGLGYPLFAPKRNVDKISSESLQHFVNNHFTGPRCAVVGAGVSLSHLSSFANGLNVPSGNPATTPSKYFGGELRKERNSPLATVALAVESSGFDKDNEALAFAILQHAVGCGIHVKWGSTSAPLQKSVASAAGNDPFGIVGFNATYSDSGLFGIILQAPFHIGGALTKAAAKWMASPNISDSDIARGKSALKASILYASDNDASRLENLSQQLIFKGRIVSHAALAAEVDKVSSADVKKAMGKLSGKLSMAAIGNLSTVPYLDELK</sequence>
<comment type="subcellular location">
    <subcellularLocation>
        <location evidence="1">Mitochondrion</location>
    </subcellularLocation>
</comment>
<reference evidence="6" key="1">
    <citation type="journal article" date="2023" name="bioRxiv">
        <title>Scaffold-level genome assemblies of two parasitoid biocontrol wasps reveal the parthenogenesis mechanism and an associated novel virus.</title>
        <authorList>
            <person name="Inwood S."/>
            <person name="Skelly J."/>
            <person name="Guhlin J."/>
            <person name="Harrop T."/>
            <person name="Goldson S."/>
            <person name="Dearden P."/>
        </authorList>
    </citation>
    <scope>NUCLEOTIDE SEQUENCE</scope>
    <source>
        <strain evidence="6">Lincoln</strain>
        <tissue evidence="6">Whole body</tissue>
    </source>
</reference>
<keyword evidence="3" id="KW-0496">Mitochondrion</keyword>
<dbReference type="FunFam" id="3.30.830.10:FF:000039">
    <property type="entry name" value="Ubiquinol-cytochrome c reductase core subunit 2"/>
    <property type="match status" value="1"/>
</dbReference>
<dbReference type="InterPro" id="IPR050361">
    <property type="entry name" value="MPP/UQCRC_Complex"/>
</dbReference>
<dbReference type="InterPro" id="IPR007863">
    <property type="entry name" value="Peptidase_M16_C"/>
</dbReference>
<keyword evidence="7" id="KW-1185">Reference proteome</keyword>
<gene>
    <name evidence="6" type="ORF">PV327_001864</name>
</gene>
<evidence type="ECO:0000259" key="5">
    <source>
        <dbReference type="Pfam" id="PF05193"/>
    </source>
</evidence>
<evidence type="ECO:0000313" key="7">
    <source>
        <dbReference type="Proteomes" id="UP001168972"/>
    </source>
</evidence>
<protein>
    <recommendedName>
        <fullName evidence="8">Cytochrome b-c1 complex subunit 2, mitochondrial</fullName>
    </recommendedName>
</protein>
<name>A0AA39KNG9_MICHY</name>
<dbReference type="GO" id="GO:0016020">
    <property type="term" value="C:membrane"/>
    <property type="evidence" value="ECO:0007669"/>
    <property type="project" value="UniProtKB-ARBA"/>
</dbReference>
<evidence type="ECO:0000259" key="4">
    <source>
        <dbReference type="Pfam" id="PF00675"/>
    </source>
</evidence>
<dbReference type="Proteomes" id="UP001168972">
    <property type="component" value="Unassembled WGS sequence"/>
</dbReference>
<feature type="domain" description="Peptidase M16 C-terminal" evidence="5">
    <location>
        <begin position="194"/>
        <end position="337"/>
    </location>
</feature>
<dbReference type="AlphaFoldDB" id="A0AA39KNG9"/>
<dbReference type="InterPro" id="IPR011765">
    <property type="entry name" value="Pept_M16_N"/>
</dbReference>
<organism evidence="6 7">
    <name type="scientific">Microctonus hyperodae</name>
    <name type="common">Parasitoid wasp</name>
    <dbReference type="NCBI Taxonomy" id="165561"/>
    <lineage>
        <taxon>Eukaryota</taxon>
        <taxon>Metazoa</taxon>
        <taxon>Ecdysozoa</taxon>
        <taxon>Arthropoda</taxon>
        <taxon>Hexapoda</taxon>
        <taxon>Insecta</taxon>
        <taxon>Pterygota</taxon>
        <taxon>Neoptera</taxon>
        <taxon>Endopterygota</taxon>
        <taxon>Hymenoptera</taxon>
        <taxon>Apocrita</taxon>
        <taxon>Ichneumonoidea</taxon>
        <taxon>Braconidae</taxon>
        <taxon>Euphorinae</taxon>
        <taxon>Microctonus</taxon>
    </lineage>
</organism>
<evidence type="ECO:0000313" key="6">
    <source>
        <dbReference type="EMBL" id="KAK0168023.1"/>
    </source>
</evidence>
<dbReference type="Gene3D" id="3.30.830.10">
    <property type="entry name" value="Metalloenzyme, LuxS/M16 peptidase-like"/>
    <property type="match status" value="2"/>
</dbReference>
<proteinExistence type="predicted"/>
<evidence type="ECO:0000256" key="2">
    <source>
        <dbReference type="ARBA" id="ARBA00022946"/>
    </source>
</evidence>
<dbReference type="Pfam" id="PF00675">
    <property type="entry name" value="Peptidase_M16"/>
    <property type="match status" value="1"/>
</dbReference>
<evidence type="ECO:0000256" key="3">
    <source>
        <dbReference type="ARBA" id="ARBA00023128"/>
    </source>
</evidence>
<reference evidence="6" key="2">
    <citation type="submission" date="2023-03" db="EMBL/GenBank/DDBJ databases">
        <authorList>
            <person name="Inwood S.N."/>
            <person name="Skelly J.G."/>
            <person name="Guhlin J."/>
            <person name="Harrop T.W.R."/>
            <person name="Goldson S.G."/>
            <person name="Dearden P.K."/>
        </authorList>
    </citation>
    <scope>NUCLEOTIDE SEQUENCE</scope>
    <source>
        <strain evidence="6">Lincoln</strain>
        <tissue evidence="6">Whole body</tissue>
    </source>
</reference>
<feature type="domain" description="Peptidase M16 N-terminal" evidence="4">
    <location>
        <begin position="46"/>
        <end position="189"/>
    </location>
</feature>
<dbReference type="EMBL" id="JAQQBR010001831">
    <property type="protein sequence ID" value="KAK0168023.1"/>
    <property type="molecule type" value="Genomic_DNA"/>
</dbReference>
<evidence type="ECO:0000256" key="1">
    <source>
        <dbReference type="ARBA" id="ARBA00004173"/>
    </source>
</evidence>
<evidence type="ECO:0008006" key="8">
    <source>
        <dbReference type="Google" id="ProtNLM"/>
    </source>
</evidence>
<dbReference type="FunFam" id="3.30.830.10:FF:000021">
    <property type="entry name" value="Cytochrome b-c1 complex subunit 2"/>
    <property type="match status" value="1"/>
</dbReference>
<dbReference type="InterPro" id="IPR011249">
    <property type="entry name" value="Metalloenz_LuxS/M16"/>
</dbReference>
<dbReference type="GO" id="GO:0005739">
    <property type="term" value="C:mitochondrion"/>
    <property type="evidence" value="ECO:0007669"/>
    <property type="project" value="UniProtKB-SubCell"/>
</dbReference>
<dbReference type="GO" id="GO:0046872">
    <property type="term" value="F:metal ion binding"/>
    <property type="evidence" value="ECO:0007669"/>
    <property type="project" value="InterPro"/>
</dbReference>
<dbReference type="SUPFAM" id="SSF63411">
    <property type="entry name" value="LuxS/MPP-like metallohydrolase"/>
    <property type="match status" value="2"/>
</dbReference>
<dbReference type="Pfam" id="PF05193">
    <property type="entry name" value="Peptidase_M16_C"/>
    <property type="match status" value="1"/>
</dbReference>
<dbReference type="PANTHER" id="PTHR11851">
    <property type="entry name" value="METALLOPROTEASE"/>
    <property type="match status" value="1"/>
</dbReference>
<dbReference type="PANTHER" id="PTHR11851:SF226">
    <property type="entry name" value="CYTOCHROME B-C1 COMPLEX SUBUNIT 2, MITOCHONDRIAL"/>
    <property type="match status" value="1"/>
</dbReference>
<accession>A0AA39KNG9</accession>
<keyword evidence="2" id="KW-0809">Transit peptide</keyword>